<dbReference type="InterPro" id="IPR028082">
    <property type="entry name" value="Peripla_BP_I"/>
</dbReference>
<dbReference type="SUPFAM" id="SSF53822">
    <property type="entry name" value="Periplasmic binding protein-like I"/>
    <property type="match status" value="1"/>
</dbReference>
<evidence type="ECO:0000313" key="5">
    <source>
        <dbReference type="EMBL" id="MFD1044605.1"/>
    </source>
</evidence>
<evidence type="ECO:0000256" key="1">
    <source>
        <dbReference type="ARBA" id="ARBA00023015"/>
    </source>
</evidence>
<evidence type="ECO:0000313" key="6">
    <source>
        <dbReference type="Proteomes" id="UP001597045"/>
    </source>
</evidence>
<name>A0ABW3M6J3_9PSEU</name>
<dbReference type="Proteomes" id="UP001597045">
    <property type="component" value="Unassembled WGS sequence"/>
</dbReference>
<dbReference type="PANTHER" id="PTHR30146:SF153">
    <property type="entry name" value="LACTOSE OPERON REPRESSOR"/>
    <property type="match status" value="1"/>
</dbReference>
<keyword evidence="2" id="KW-0238">DNA-binding</keyword>
<accession>A0ABW3M6J3</accession>
<dbReference type="EMBL" id="JBHTIS010000085">
    <property type="protein sequence ID" value="MFD1044605.1"/>
    <property type="molecule type" value="Genomic_DNA"/>
</dbReference>
<organism evidence="5 6">
    <name type="scientific">Kibdelosporangium lantanae</name>
    <dbReference type="NCBI Taxonomy" id="1497396"/>
    <lineage>
        <taxon>Bacteria</taxon>
        <taxon>Bacillati</taxon>
        <taxon>Actinomycetota</taxon>
        <taxon>Actinomycetes</taxon>
        <taxon>Pseudonocardiales</taxon>
        <taxon>Pseudonocardiaceae</taxon>
        <taxon>Kibdelosporangium</taxon>
    </lineage>
</organism>
<keyword evidence="3" id="KW-0804">Transcription</keyword>
<dbReference type="PANTHER" id="PTHR30146">
    <property type="entry name" value="LACI-RELATED TRANSCRIPTIONAL REPRESSOR"/>
    <property type="match status" value="1"/>
</dbReference>
<dbReference type="InterPro" id="IPR046335">
    <property type="entry name" value="LacI/GalR-like_sensor"/>
</dbReference>
<feature type="domain" description="Transcriptional regulator LacI/GalR-like sensor" evidence="4">
    <location>
        <begin position="1"/>
        <end position="86"/>
    </location>
</feature>
<keyword evidence="1" id="KW-0805">Transcription regulation</keyword>
<feature type="non-terminal residue" evidence="5">
    <location>
        <position position="1"/>
    </location>
</feature>
<gene>
    <name evidence="5" type="ORF">ACFQ1S_02845</name>
</gene>
<evidence type="ECO:0000256" key="2">
    <source>
        <dbReference type="ARBA" id="ARBA00023125"/>
    </source>
</evidence>
<dbReference type="Pfam" id="PF13377">
    <property type="entry name" value="Peripla_BP_3"/>
    <property type="match status" value="1"/>
</dbReference>
<dbReference type="Gene3D" id="3.40.50.2300">
    <property type="match status" value="1"/>
</dbReference>
<proteinExistence type="predicted"/>
<keyword evidence="6" id="KW-1185">Reference proteome</keyword>
<sequence>ASDPQALGAIRAVRRQGLSVPQDVSVIGYDDSAFMNCVDPPLTTIRQPIEAMGRAAVDLLTMQINGASVTDEELLFEPELVVRGSTAPTRR</sequence>
<evidence type="ECO:0000259" key="4">
    <source>
        <dbReference type="Pfam" id="PF13377"/>
    </source>
</evidence>
<comment type="caution">
    <text evidence="5">The sequence shown here is derived from an EMBL/GenBank/DDBJ whole genome shotgun (WGS) entry which is preliminary data.</text>
</comment>
<protein>
    <submittedName>
        <fullName evidence="5">Substrate-binding domain-containing protein</fullName>
    </submittedName>
</protein>
<evidence type="ECO:0000256" key="3">
    <source>
        <dbReference type="ARBA" id="ARBA00023163"/>
    </source>
</evidence>
<reference evidence="6" key="1">
    <citation type="journal article" date="2019" name="Int. J. Syst. Evol. Microbiol.">
        <title>The Global Catalogue of Microorganisms (GCM) 10K type strain sequencing project: providing services to taxonomists for standard genome sequencing and annotation.</title>
        <authorList>
            <consortium name="The Broad Institute Genomics Platform"/>
            <consortium name="The Broad Institute Genome Sequencing Center for Infectious Disease"/>
            <person name="Wu L."/>
            <person name="Ma J."/>
        </authorList>
    </citation>
    <scope>NUCLEOTIDE SEQUENCE [LARGE SCALE GENOMIC DNA]</scope>
    <source>
        <strain evidence="6">JCM 31486</strain>
    </source>
</reference>